<evidence type="ECO:0000313" key="4">
    <source>
        <dbReference type="Proteomes" id="UP000298787"/>
    </source>
</evidence>
<organism evidence="3 4">
    <name type="scientific">Collichthys lucidus</name>
    <name type="common">Big head croaker</name>
    <name type="synonym">Sciaena lucida</name>
    <dbReference type="NCBI Taxonomy" id="240159"/>
    <lineage>
        <taxon>Eukaryota</taxon>
        <taxon>Metazoa</taxon>
        <taxon>Chordata</taxon>
        <taxon>Craniata</taxon>
        <taxon>Vertebrata</taxon>
        <taxon>Euteleostomi</taxon>
        <taxon>Actinopterygii</taxon>
        <taxon>Neopterygii</taxon>
        <taxon>Teleostei</taxon>
        <taxon>Neoteleostei</taxon>
        <taxon>Acanthomorphata</taxon>
        <taxon>Eupercaria</taxon>
        <taxon>Sciaenidae</taxon>
        <taxon>Collichthys</taxon>
    </lineage>
</organism>
<proteinExistence type="predicted"/>
<evidence type="ECO:0000256" key="2">
    <source>
        <dbReference type="SAM" id="MobiDB-lite"/>
    </source>
</evidence>
<reference evidence="3 4" key="1">
    <citation type="submission" date="2019-01" db="EMBL/GenBank/DDBJ databases">
        <title>Genome Assembly of Collichthys lucidus.</title>
        <authorList>
            <person name="Cai M."/>
            <person name="Xiao S."/>
        </authorList>
    </citation>
    <scope>NUCLEOTIDE SEQUENCE [LARGE SCALE GENOMIC DNA]</scope>
    <source>
        <strain evidence="3">JT15FE1705JMU</strain>
        <tissue evidence="3">Muscle</tissue>
    </source>
</reference>
<dbReference type="AlphaFoldDB" id="A0A4U5V7I5"/>
<dbReference type="EMBL" id="CM014092">
    <property type="protein sequence ID" value="TKS83648.1"/>
    <property type="molecule type" value="Genomic_DNA"/>
</dbReference>
<dbReference type="InterPro" id="IPR023246">
    <property type="entry name" value="AUTS2"/>
</dbReference>
<dbReference type="PANTHER" id="PTHR14429">
    <property type="entry name" value="FIBROSIN FAMILY MEMBER"/>
    <property type="match status" value="1"/>
</dbReference>
<name>A0A4U5V7I5_COLLU</name>
<sequence>MDGPRSSGIRKKRKSRSVRDRERRSNGIRNNHVKGSVFRFSSDSEREGGREPTSSRPRPPRRKRKESTSAEEDIIDGFSITGFVTLEALERDVIPWPSPVEPAALDARGDGYAPESQMDPELSTPNEYIALYCFQIQCHSGVPFSVVALFSVLHKWPCNCSTGNGRIGTLPQGSGFSSALETRACLSSRLSVSLLLRVASSPQRVCELTCLFECAAVRGDCSGLFGRIQKGGEEGRNEEEEEAGGEFAVVAHDIICFVEEGSQGHSKRRGGKD</sequence>
<dbReference type="PANTHER" id="PTHR14429:SF5">
    <property type="entry name" value="AUTISM SUSCEPTIBILITY GENE 2 PROTEIN"/>
    <property type="match status" value="1"/>
</dbReference>
<accession>A0A4U5V7I5</accession>
<protein>
    <submittedName>
        <fullName evidence="3">Autism susceptibility gene 2 protein</fullName>
    </submittedName>
</protein>
<gene>
    <name evidence="3" type="ORF">D9C73_017761</name>
</gene>
<feature type="region of interest" description="Disordered" evidence="2">
    <location>
        <begin position="1"/>
        <end position="71"/>
    </location>
</feature>
<keyword evidence="4" id="KW-1185">Reference proteome</keyword>
<dbReference type="Proteomes" id="UP000298787">
    <property type="component" value="Chromosome 15"/>
</dbReference>
<keyword evidence="1" id="KW-0597">Phosphoprotein</keyword>
<evidence type="ECO:0000256" key="1">
    <source>
        <dbReference type="ARBA" id="ARBA00022553"/>
    </source>
</evidence>
<evidence type="ECO:0000313" key="3">
    <source>
        <dbReference type="EMBL" id="TKS83648.1"/>
    </source>
</evidence>